<feature type="chain" id="PRO_5024410819" evidence="1">
    <location>
        <begin position="22"/>
        <end position="137"/>
    </location>
</feature>
<protein>
    <submittedName>
        <fullName evidence="2">Uncharacterized protein</fullName>
    </submittedName>
</protein>
<sequence length="137" mass="14660">MIKTASILGLMLSALLTSAHAASAKSACDGVTTTISTQQKADYAALIAKSFGKKVKPASVKINSFMQYDKWSIVYADVAVADPGYFFFDISPNVPKFKDVWGGIADESEMPEIVKWAKGIGANEKIAECFARTVADA</sequence>
<keyword evidence="1" id="KW-0732">Signal</keyword>
<dbReference type="AlphaFoldDB" id="A0A5N1K4C6"/>
<organism evidence="2 3">
    <name type="scientific">Ochrobactrum quorumnocens</name>
    <dbReference type="NCBI Taxonomy" id="271865"/>
    <lineage>
        <taxon>Bacteria</taxon>
        <taxon>Pseudomonadati</taxon>
        <taxon>Pseudomonadota</taxon>
        <taxon>Alphaproteobacteria</taxon>
        <taxon>Hyphomicrobiales</taxon>
        <taxon>Brucellaceae</taxon>
        <taxon>Brucella/Ochrobactrum group</taxon>
        <taxon>Ochrobactrum</taxon>
    </lineage>
</organism>
<dbReference type="RefSeq" id="WP_095446109.1">
    <property type="nucleotide sequence ID" value="NZ_CP022604.1"/>
</dbReference>
<comment type="caution">
    <text evidence="2">The sequence shown here is derived from an EMBL/GenBank/DDBJ whole genome shotgun (WGS) entry which is preliminary data.</text>
</comment>
<name>A0A5N1K4C6_9HYPH</name>
<gene>
    <name evidence="2" type="ORF">F3W84_02015</name>
</gene>
<evidence type="ECO:0000313" key="2">
    <source>
        <dbReference type="EMBL" id="KAA9370439.1"/>
    </source>
</evidence>
<keyword evidence="3" id="KW-1185">Reference proteome</keyword>
<feature type="signal peptide" evidence="1">
    <location>
        <begin position="1"/>
        <end position="21"/>
    </location>
</feature>
<proteinExistence type="predicted"/>
<dbReference type="EMBL" id="VYXQ01000002">
    <property type="protein sequence ID" value="KAA9370439.1"/>
    <property type="molecule type" value="Genomic_DNA"/>
</dbReference>
<evidence type="ECO:0000256" key="1">
    <source>
        <dbReference type="SAM" id="SignalP"/>
    </source>
</evidence>
<reference evidence="2 3" key="1">
    <citation type="submission" date="2019-09" db="EMBL/GenBank/DDBJ databases">
        <title>Biological control of the noxious weed angled onion (Allium triquetrum) thwarted by endophytic bacteria in Victoria, Australia.</title>
        <authorList>
            <person name="Tehranchian P."/>
            <person name="Adair R.J."/>
            <person name="Van T.H."/>
            <person name="Morrison P.D."/>
            <person name="Williams H."/>
            <person name="Lawrie A.C."/>
        </authorList>
    </citation>
    <scope>NUCLEOTIDE SEQUENCE [LARGE SCALE GENOMIC DNA]</scope>
    <source>
        <strain evidence="2 3">RPTAtOch1</strain>
    </source>
</reference>
<dbReference type="Proteomes" id="UP000327108">
    <property type="component" value="Unassembled WGS sequence"/>
</dbReference>
<evidence type="ECO:0000313" key="3">
    <source>
        <dbReference type="Proteomes" id="UP000327108"/>
    </source>
</evidence>
<accession>A0A5N1K4C6</accession>